<dbReference type="EMBL" id="PGOL01000105">
    <property type="protein sequence ID" value="PKI77066.1"/>
    <property type="molecule type" value="Genomic_DNA"/>
</dbReference>
<evidence type="ECO:0000313" key="4">
    <source>
        <dbReference type="EMBL" id="PKI77066.1"/>
    </source>
</evidence>
<evidence type="ECO:0000313" key="5">
    <source>
        <dbReference type="Proteomes" id="UP000233551"/>
    </source>
</evidence>
<dbReference type="Pfam" id="PF00657">
    <property type="entry name" value="Lipase_GDSL"/>
    <property type="match status" value="1"/>
</dbReference>
<name>A0A2I0LA83_PUNGR</name>
<comment type="similarity">
    <text evidence="1">Belongs to the 'GDSL' lipolytic enzyme family.</text>
</comment>
<comment type="caution">
    <text evidence="4">The sequence shown here is derived from an EMBL/GenBank/DDBJ whole genome shotgun (WGS) entry which is preliminary data.</text>
</comment>
<dbReference type="InterPro" id="IPR036514">
    <property type="entry name" value="SGNH_hydro_sf"/>
</dbReference>
<keyword evidence="2" id="KW-0325">Glycoprotein</keyword>
<dbReference type="GO" id="GO:0016788">
    <property type="term" value="F:hydrolase activity, acting on ester bonds"/>
    <property type="evidence" value="ECO:0007669"/>
    <property type="project" value="InterPro"/>
</dbReference>
<keyword evidence="3" id="KW-0732">Signal</keyword>
<accession>A0A2I0LA83</accession>
<evidence type="ECO:0000256" key="1">
    <source>
        <dbReference type="ARBA" id="ARBA00008668"/>
    </source>
</evidence>
<dbReference type="AlphaFoldDB" id="A0A2I0LA83"/>
<proteinExistence type="inferred from homology"/>
<gene>
    <name evidence="4" type="ORF">CRG98_002569</name>
</gene>
<keyword evidence="5" id="KW-1185">Reference proteome</keyword>
<feature type="chain" id="PRO_5014177867" description="GDSL esterase/lipase At3g48460-like" evidence="3">
    <location>
        <begin position="18"/>
        <end position="377"/>
    </location>
</feature>
<evidence type="ECO:0000256" key="2">
    <source>
        <dbReference type="ARBA" id="ARBA00023180"/>
    </source>
</evidence>
<sequence length="377" mass="40521">MAKAAFMFLQASVLVIALSVYPSAGHNKSETTDVCNISVDGDLSGSWIQAIHGAMSGQFDGDAGGYVATGRGASMSGSGSVSGSMSGGFSGSGSGSGSVSMVGNGLTNGKLIIDHLCDALGIPPVPPYKKQSANFSNGANFALAGSTVLPGSFFLRNQNDLLPLMWKSIPQSFDTQLQWFNNFMQNLKNGANKSNMDNSLFWLGNIGANDFVRIHKAAALSSEYITQQAIEHVAKLLQRDQYGCSARINKAVMNHNELLQQKLGELQKMFPHCVFVYADFWKAYMKVLSGLHRFGFVEPFKACRGSGGGHFNFDLKNLCGSPHSSICAKAAEHIVWDGIHFSAAMYKVIAKLFIQGGFTHPSFATLLKFKKGLIPHI</sequence>
<dbReference type="STRING" id="22663.A0A2I0LA83"/>
<dbReference type="InterPro" id="IPR001087">
    <property type="entry name" value="GDSL"/>
</dbReference>
<protein>
    <recommendedName>
        <fullName evidence="6">GDSL esterase/lipase At3g48460-like</fullName>
    </recommendedName>
</protein>
<organism evidence="4 5">
    <name type="scientific">Punica granatum</name>
    <name type="common">Pomegranate</name>
    <dbReference type="NCBI Taxonomy" id="22663"/>
    <lineage>
        <taxon>Eukaryota</taxon>
        <taxon>Viridiplantae</taxon>
        <taxon>Streptophyta</taxon>
        <taxon>Embryophyta</taxon>
        <taxon>Tracheophyta</taxon>
        <taxon>Spermatophyta</taxon>
        <taxon>Magnoliopsida</taxon>
        <taxon>eudicotyledons</taxon>
        <taxon>Gunneridae</taxon>
        <taxon>Pentapetalae</taxon>
        <taxon>rosids</taxon>
        <taxon>malvids</taxon>
        <taxon>Myrtales</taxon>
        <taxon>Lythraceae</taxon>
        <taxon>Punica</taxon>
    </lineage>
</organism>
<dbReference type="PANTHER" id="PTHR22835:SF532">
    <property type="entry name" value="SERINE-RICH ADHESIN FOR PLATELETS-LIKE ISOFORM X1"/>
    <property type="match status" value="1"/>
</dbReference>
<feature type="signal peptide" evidence="3">
    <location>
        <begin position="1"/>
        <end position="17"/>
    </location>
</feature>
<dbReference type="Proteomes" id="UP000233551">
    <property type="component" value="Unassembled WGS sequence"/>
</dbReference>
<reference evidence="4 5" key="1">
    <citation type="submission" date="2017-11" db="EMBL/GenBank/DDBJ databases">
        <title>De-novo sequencing of pomegranate (Punica granatum L.) genome.</title>
        <authorList>
            <person name="Akparov Z."/>
            <person name="Amiraslanov A."/>
            <person name="Hajiyeva S."/>
            <person name="Abbasov M."/>
            <person name="Kaur K."/>
            <person name="Hamwieh A."/>
            <person name="Solovyev V."/>
            <person name="Salamov A."/>
            <person name="Braich B."/>
            <person name="Kosarev P."/>
            <person name="Mahmoud A."/>
            <person name="Hajiyev E."/>
            <person name="Babayeva S."/>
            <person name="Izzatullayeva V."/>
            <person name="Mammadov A."/>
            <person name="Mammadov A."/>
            <person name="Sharifova S."/>
            <person name="Ojaghi J."/>
            <person name="Eynullazada K."/>
            <person name="Bayramov B."/>
            <person name="Abdulazimova A."/>
            <person name="Shahmuradov I."/>
        </authorList>
    </citation>
    <scope>NUCLEOTIDE SEQUENCE [LARGE SCALE GENOMIC DNA]</scope>
    <source>
        <strain evidence="5">cv. AG2017</strain>
        <tissue evidence="4">Leaf</tissue>
    </source>
</reference>
<dbReference type="Gene3D" id="3.40.50.1110">
    <property type="entry name" value="SGNH hydrolase"/>
    <property type="match status" value="1"/>
</dbReference>
<evidence type="ECO:0008006" key="6">
    <source>
        <dbReference type="Google" id="ProtNLM"/>
    </source>
</evidence>
<evidence type="ECO:0000256" key="3">
    <source>
        <dbReference type="SAM" id="SignalP"/>
    </source>
</evidence>
<dbReference type="PANTHER" id="PTHR22835">
    <property type="entry name" value="ZINC FINGER FYVE DOMAIN CONTAINING PROTEIN"/>
    <property type="match status" value="1"/>
</dbReference>